<feature type="domain" description="Apple" evidence="3">
    <location>
        <begin position="118"/>
        <end position="230"/>
    </location>
</feature>
<dbReference type="GO" id="GO:0009653">
    <property type="term" value="P:anatomical structure morphogenesis"/>
    <property type="evidence" value="ECO:0007669"/>
    <property type="project" value="TreeGrafter"/>
</dbReference>
<dbReference type="Proteomes" id="UP001652700">
    <property type="component" value="Unplaced"/>
</dbReference>
<proteinExistence type="predicted"/>
<dbReference type="RefSeq" id="XP_050504352.1">
    <property type="nucleotide sequence ID" value="XM_050648395.1"/>
</dbReference>
<dbReference type="RefSeq" id="XP_028143501.1">
    <property type="nucleotide sequence ID" value="XM_028287700.1"/>
</dbReference>
<evidence type="ECO:0000313" key="5">
    <source>
        <dbReference type="EnsemblMetazoa" id="XP_050504352.1"/>
    </source>
</evidence>
<dbReference type="PROSITE" id="PS51034">
    <property type="entry name" value="ZP_2"/>
    <property type="match status" value="1"/>
</dbReference>
<dbReference type="InParanoid" id="A0A6P7G3K0"/>
<reference evidence="5" key="2">
    <citation type="submission" date="2025-05" db="UniProtKB">
        <authorList>
            <consortium name="EnsemblMetazoa"/>
        </authorList>
    </citation>
    <scope>IDENTIFICATION</scope>
</reference>
<feature type="domain" description="Apple" evidence="3">
    <location>
        <begin position="22"/>
        <end position="111"/>
    </location>
</feature>
<dbReference type="GeneID" id="114337291"/>
<keyword evidence="1" id="KW-0472">Membrane</keyword>
<dbReference type="Pfam" id="PF00024">
    <property type="entry name" value="PAN_1"/>
    <property type="match status" value="3"/>
</dbReference>
<feature type="signal peptide" evidence="2">
    <location>
        <begin position="1"/>
        <end position="16"/>
    </location>
</feature>
<evidence type="ECO:0000259" key="4">
    <source>
        <dbReference type="PROSITE" id="PS51034"/>
    </source>
</evidence>
<dbReference type="InterPro" id="IPR056953">
    <property type="entry name" value="CUT_N"/>
</dbReference>
<feature type="domain" description="ZP" evidence="4">
    <location>
        <begin position="324"/>
        <end position="575"/>
    </location>
</feature>
<dbReference type="CDD" id="cd01099">
    <property type="entry name" value="PAN_AP_HGF"/>
    <property type="match status" value="2"/>
</dbReference>
<dbReference type="EnsemblMetazoa" id="XM_050648395.1">
    <property type="protein sequence ID" value="XP_050504352.1"/>
    <property type="gene ID" value="LOC114337291"/>
</dbReference>
<dbReference type="Gene3D" id="3.50.4.10">
    <property type="entry name" value="Hepatocyte Growth Factor"/>
    <property type="match status" value="2"/>
</dbReference>
<dbReference type="AlphaFoldDB" id="A0A6P7G3K0"/>
<name>A0A6P7G3K0_DIAVI</name>
<keyword evidence="6" id="KW-1185">Reference proteome</keyword>
<feature type="transmembrane region" description="Helical" evidence="1">
    <location>
        <begin position="653"/>
        <end position="678"/>
    </location>
</feature>
<protein>
    <submittedName>
        <fullName evidence="7">Uncharacterized protein LOC114337291</fullName>
    </submittedName>
</protein>
<feature type="domain" description="Apple" evidence="3">
    <location>
        <begin position="241"/>
        <end position="318"/>
    </location>
</feature>
<dbReference type="InterPro" id="IPR003609">
    <property type="entry name" value="Pan_app"/>
</dbReference>
<keyword evidence="1" id="KW-1133">Transmembrane helix</keyword>
<evidence type="ECO:0000313" key="7">
    <source>
        <dbReference type="RefSeq" id="XP_028143501.1"/>
    </source>
</evidence>
<accession>A0A6P7G3K0</accession>
<evidence type="ECO:0000256" key="2">
    <source>
        <dbReference type="SAM" id="SignalP"/>
    </source>
</evidence>
<dbReference type="PROSITE" id="PS50948">
    <property type="entry name" value="PAN"/>
    <property type="match status" value="3"/>
</dbReference>
<evidence type="ECO:0000259" key="3">
    <source>
        <dbReference type="PROSITE" id="PS50948"/>
    </source>
</evidence>
<dbReference type="PANTHER" id="PTHR47327:SF8">
    <property type="entry name" value="FI17836P1"/>
    <property type="match status" value="1"/>
</dbReference>
<dbReference type="SMART" id="SM00241">
    <property type="entry name" value="ZP"/>
    <property type="match status" value="1"/>
</dbReference>
<evidence type="ECO:0000256" key="1">
    <source>
        <dbReference type="SAM" id="Phobius"/>
    </source>
</evidence>
<organism evidence="7">
    <name type="scientific">Diabrotica virgifera virgifera</name>
    <name type="common">western corn rootworm</name>
    <dbReference type="NCBI Taxonomy" id="50390"/>
    <lineage>
        <taxon>Eukaryota</taxon>
        <taxon>Metazoa</taxon>
        <taxon>Ecdysozoa</taxon>
        <taxon>Arthropoda</taxon>
        <taxon>Hexapoda</taxon>
        <taxon>Insecta</taxon>
        <taxon>Pterygota</taxon>
        <taxon>Neoptera</taxon>
        <taxon>Endopterygota</taxon>
        <taxon>Coleoptera</taxon>
        <taxon>Polyphaga</taxon>
        <taxon>Cucujiformia</taxon>
        <taxon>Chrysomeloidea</taxon>
        <taxon>Chrysomelidae</taxon>
        <taxon>Galerucinae</taxon>
        <taxon>Diabroticina</taxon>
        <taxon>Diabroticites</taxon>
        <taxon>Diabrotica</taxon>
    </lineage>
</organism>
<dbReference type="Pfam" id="PF25057">
    <property type="entry name" value="CUT_N"/>
    <property type="match status" value="1"/>
</dbReference>
<dbReference type="FunCoup" id="A0A6P7G3K0">
    <property type="interactions" value="25"/>
</dbReference>
<feature type="chain" id="PRO_5027717791" evidence="2">
    <location>
        <begin position="17"/>
        <end position="722"/>
    </location>
</feature>
<reference evidence="7" key="1">
    <citation type="submission" date="2025-04" db="UniProtKB">
        <authorList>
            <consortium name="RefSeq"/>
        </authorList>
    </citation>
    <scope>IDENTIFICATION</scope>
</reference>
<dbReference type="InterPro" id="IPR001507">
    <property type="entry name" value="ZP_dom"/>
</dbReference>
<keyword evidence="2" id="KW-0732">Signal</keyword>
<gene>
    <name evidence="7" type="primary">LOC114337291</name>
</gene>
<dbReference type="PANTHER" id="PTHR47327">
    <property type="entry name" value="FI18240P1-RELATED"/>
    <property type="match status" value="1"/>
</dbReference>
<dbReference type="SUPFAM" id="SSF57414">
    <property type="entry name" value="Hairpin loop containing domain-like"/>
    <property type="match status" value="3"/>
</dbReference>
<dbReference type="SMART" id="SM00473">
    <property type="entry name" value="PAN_AP"/>
    <property type="match status" value="3"/>
</dbReference>
<evidence type="ECO:0000313" key="6">
    <source>
        <dbReference type="Proteomes" id="UP001652700"/>
    </source>
</evidence>
<dbReference type="KEGG" id="dvv:114337291"/>
<dbReference type="OrthoDB" id="6430118at2759"/>
<keyword evidence="1" id="KW-0812">Transmembrane</keyword>
<sequence length="722" mass="81811">MIILIWCLCLFKFIFGATVFDCPSTDLKFEKVLGLRPSNSTQAKLLYQLEKNTPWKPITAECISLCQSNNDCASFVLYYSTSKCYWYRNNVNIVDIQNVIDENVSWFVKKCLKTNASCDKLWIFDRIPGATLIGNDTKRLPGVKSRTECEQYCLNEKEFSCRSAKFSITQTTEKPVTTNITTGITGYRYGPNTGQTDFTGICTLSNADRHQLPSSFRVSSYVDEYFENQCAPVDINKNEFCAYEEYENMTLAHVDIAFQKKDKEECQKMCDEFHPFNCRAFTIVNNNQCYLHSEDSKIYGPNSLRTRQGAVYYEKATCLNISVSCSETYMTVSYKPEINFKGKMYMEGYSDNNVCAVSGKGIYQKISLQIPLLTGQCGIIKADGPINRTLLSGNLLIQYNSLIQTQNDRLIRVGCIFGNETKVVIGTGVQVSPILPNRGSVIIIPGQNSTVPDVIMKIVDPNTGGEVSDSQIGQYLQLEVILNKPGNLDIYASHLIAMTEKTEESIFLLDNRGCPSDLSIFPALTKVRTEDKVALTANFQAFKFADSPIVRFSVIIQFCVEECPAVNCAGNVISYGRRKRETTQIETINGTTVIQLNRTVIQPRSNTMFEMPLEYIMIVRQSNKFVSDRLVLGDNKILVAGYDYATNEVCLDYSLVIALIILWIIIQIFFVIGSIVLVRRYKRYYQHECTRQSMEELHKNFGFGSSNLENRRVHWADTENIL</sequence>
<dbReference type="InterPro" id="IPR052774">
    <property type="entry name" value="Celegans_DevNeuronal_Protein"/>
</dbReference>